<dbReference type="Proteomes" id="UP000441717">
    <property type="component" value="Unassembled WGS sequence"/>
</dbReference>
<dbReference type="SUPFAM" id="SSF117143">
    <property type="entry name" value="Flagellar hook protein flgE"/>
    <property type="match status" value="1"/>
</dbReference>
<gene>
    <name evidence="7" type="ORF">GFC01_03945</name>
</gene>
<evidence type="ECO:0000256" key="3">
    <source>
        <dbReference type="SAM" id="MobiDB-lite"/>
    </source>
</evidence>
<dbReference type="PANTHER" id="PTHR30435">
    <property type="entry name" value="FLAGELLAR PROTEIN"/>
    <property type="match status" value="1"/>
</dbReference>
<reference evidence="7 8" key="1">
    <citation type="submission" date="2019-10" db="EMBL/GenBank/DDBJ databases">
        <title>Comparative genomics of sulfur disproportionating microorganisms.</title>
        <authorList>
            <person name="Ward L.M."/>
            <person name="Bertran E."/>
            <person name="Johnston D."/>
        </authorList>
    </citation>
    <scope>NUCLEOTIDE SEQUENCE [LARGE SCALE GENOMIC DNA]</scope>
    <source>
        <strain evidence="7 8">DSM 14055</strain>
    </source>
</reference>
<keyword evidence="7" id="KW-0969">Cilium</keyword>
<keyword evidence="2" id="KW-0975">Bacterial flagellum</keyword>
<dbReference type="GO" id="GO:0009425">
    <property type="term" value="C:bacterial-type flagellum basal body"/>
    <property type="evidence" value="ECO:0007669"/>
    <property type="project" value="UniProtKB-SubCell"/>
</dbReference>
<name>A0A6N7IPC4_9FIRM</name>
<dbReference type="EMBL" id="WHYR01000007">
    <property type="protein sequence ID" value="MQL51427.1"/>
    <property type="molecule type" value="Genomic_DNA"/>
</dbReference>
<feature type="domain" description="Flagellar basal-body/hook protein C-terminal" evidence="5">
    <location>
        <begin position="229"/>
        <end position="273"/>
    </location>
</feature>
<dbReference type="InterPro" id="IPR037925">
    <property type="entry name" value="FlgE/F/G-like"/>
</dbReference>
<dbReference type="InterPro" id="IPR019776">
    <property type="entry name" value="Flagellar_basal_body_rod_CS"/>
</dbReference>
<dbReference type="Pfam" id="PF00460">
    <property type="entry name" value="Flg_bb_rod"/>
    <property type="match status" value="1"/>
</dbReference>
<dbReference type="Pfam" id="PF22692">
    <property type="entry name" value="LlgE_F_G_D1"/>
    <property type="match status" value="1"/>
</dbReference>
<comment type="caution">
    <text evidence="7">The sequence shown here is derived from an EMBL/GenBank/DDBJ whole genome shotgun (WGS) entry which is preliminary data.</text>
</comment>
<evidence type="ECO:0000259" key="5">
    <source>
        <dbReference type="Pfam" id="PF06429"/>
    </source>
</evidence>
<evidence type="ECO:0000259" key="4">
    <source>
        <dbReference type="Pfam" id="PF00460"/>
    </source>
</evidence>
<accession>A0A6N7IPC4</accession>
<dbReference type="PANTHER" id="PTHR30435:SF19">
    <property type="entry name" value="FLAGELLAR BASAL-BODY ROD PROTEIN FLGG"/>
    <property type="match status" value="1"/>
</dbReference>
<sequence>MIQSIYTSLSGMLSHRTRMDVLSNNIANINTTGYKATQANFQDALYQTMRGSTPQTNPAQVGTGVTLASVITNFGQGPLQNTTRPLDLAVNGSGFFGVLKETDAGEVLYYTREGSFYMDKDGYLVNANGMRLVDDSGSAIQLQPESDKPINSINVSQLGEVIITYGDGTTSTDKPRIGLYDFPNPNGLTRIGSNLYSDNNAAQAGGGDNPAGTRIDGKPGENGMGTIESGYLEGSNVDLATELGNLIITQRGYEANAKTFTTSDEVLRDTIELKR</sequence>
<dbReference type="InterPro" id="IPR001444">
    <property type="entry name" value="Flag_bb_rod_N"/>
</dbReference>
<organism evidence="7 8">
    <name type="scientific">Desulfofundulus thermobenzoicus</name>
    <dbReference type="NCBI Taxonomy" id="29376"/>
    <lineage>
        <taxon>Bacteria</taxon>
        <taxon>Bacillati</taxon>
        <taxon>Bacillota</taxon>
        <taxon>Clostridia</taxon>
        <taxon>Eubacteriales</taxon>
        <taxon>Peptococcaceae</taxon>
        <taxon>Desulfofundulus</taxon>
    </lineage>
</organism>
<feature type="region of interest" description="Disordered" evidence="3">
    <location>
        <begin position="199"/>
        <end position="226"/>
    </location>
</feature>
<keyword evidence="7" id="KW-0282">Flagellum</keyword>
<dbReference type="RefSeq" id="WP_152945355.1">
    <property type="nucleotide sequence ID" value="NZ_WHYR01000007.1"/>
</dbReference>
<evidence type="ECO:0000259" key="6">
    <source>
        <dbReference type="Pfam" id="PF22692"/>
    </source>
</evidence>
<dbReference type="InterPro" id="IPR020013">
    <property type="entry name" value="Flagellar_FlgE/F/G"/>
</dbReference>
<comment type="similarity">
    <text evidence="1 2">Belongs to the flagella basal body rod proteins family.</text>
</comment>
<feature type="domain" description="Flagellar basal body rod protein N-terminal" evidence="4">
    <location>
        <begin position="5"/>
        <end position="35"/>
    </location>
</feature>
<comment type="subcellular location">
    <subcellularLocation>
        <location evidence="2">Bacterial flagellum basal body</location>
    </subcellularLocation>
</comment>
<dbReference type="AlphaFoldDB" id="A0A6N7IPC4"/>
<dbReference type="GO" id="GO:0071978">
    <property type="term" value="P:bacterial-type flagellum-dependent swarming motility"/>
    <property type="evidence" value="ECO:0007669"/>
    <property type="project" value="TreeGrafter"/>
</dbReference>
<evidence type="ECO:0000256" key="1">
    <source>
        <dbReference type="ARBA" id="ARBA00009677"/>
    </source>
</evidence>
<dbReference type="Pfam" id="PF06429">
    <property type="entry name" value="Flg_bbr_C"/>
    <property type="match status" value="1"/>
</dbReference>
<evidence type="ECO:0000313" key="7">
    <source>
        <dbReference type="EMBL" id="MQL51427.1"/>
    </source>
</evidence>
<evidence type="ECO:0000313" key="8">
    <source>
        <dbReference type="Proteomes" id="UP000441717"/>
    </source>
</evidence>
<feature type="domain" description="Flagellar hook protein FlgE/F/G-like D1" evidence="6">
    <location>
        <begin position="89"/>
        <end position="162"/>
    </location>
</feature>
<dbReference type="NCBIfam" id="TIGR03506">
    <property type="entry name" value="FlgEFG_subfam"/>
    <property type="match status" value="2"/>
</dbReference>
<dbReference type="InterPro" id="IPR053967">
    <property type="entry name" value="LlgE_F_G-like_D1"/>
</dbReference>
<keyword evidence="8" id="KW-1185">Reference proteome</keyword>
<dbReference type="PROSITE" id="PS00588">
    <property type="entry name" value="FLAGELLA_BB_ROD"/>
    <property type="match status" value="1"/>
</dbReference>
<evidence type="ECO:0000256" key="2">
    <source>
        <dbReference type="RuleBase" id="RU362116"/>
    </source>
</evidence>
<proteinExistence type="inferred from homology"/>
<keyword evidence="7" id="KW-0966">Cell projection</keyword>
<protein>
    <submittedName>
        <fullName evidence="7">Flagellar hook-basal body complex protein</fullName>
    </submittedName>
</protein>
<dbReference type="InterPro" id="IPR010930">
    <property type="entry name" value="Flg_bb/hook_C_dom"/>
</dbReference>
<dbReference type="OrthoDB" id="9804559at2"/>